<evidence type="ECO:0000256" key="2">
    <source>
        <dbReference type="ARBA" id="ARBA00009813"/>
    </source>
</evidence>
<dbReference type="Gene3D" id="3.10.450.70">
    <property type="entry name" value="Disulphide bond isomerase, DsbC/G, N-terminal"/>
    <property type="match status" value="1"/>
</dbReference>
<evidence type="ECO:0000256" key="1">
    <source>
        <dbReference type="ARBA" id="ARBA00004418"/>
    </source>
</evidence>
<dbReference type="InterPro" id="IPR009094">
    <property type="entry name" value="DiS-bond_isomerase_DsbC/G_N_sf"/>
</dbReference>
<comment type="subcellular location">
    <subcellularLocation>
        <location evidence="1 7">Periplasm</location>
    </subcellularLocation>
</comment>
<dbReference type="SUPFAM" id="SSF54423">
    <property type="entry name" value="DsbC/DsbG N-terminal domain-like"/>
    <property type="match status" value="1"/>
</dbReference>
<evidence type="ECO:0000313" key="10">
    <source>
        <dbReference type="EMBL" id="RDF03967.1"/>
    </source>
</evidence>
<feature type="signal peptide" evidence="7">
    <location>
        <begin position="1"/>
        <end position="25"/>
    </location>
</feature>
<dbReference type="InterPro" id="IPR051470">
    <property type="entry name" value="Thiol:disulfide_interchange"/>
</dbReference>
<gene>
    <name evidence="10" type="ORF">DPV98_05400</name>
</gene>
<evidence type="ECO:0000313" key="11">
    <source>
        <dbReference type="Proteomes" id="UP000253999"/>
    </source>
</evidence>
<reference evidence="10 11" key="1">
    <citation type="submission" date="2018-05" db="EMBL/GenBank/DDBJ databases">
        <title>Draft Genome Sequences for a Diverse set of 7 Haemophilus Species.</title>
        <authorList>
            <person name="Nichols M."/>
            <person name="Topaz N."/>
            <person name="Wang X."/>
            <person name="Wang X."/>
            <person name="Boxrud D."/>
        </authorList>
    </citation>
    <scope>NUCLEOTIDE SEQUENCE [LARGE SCALE GENOMIC DNA]</scope>
    <source>
        <strain evidence="10 11">C2010039593</strain>
    </source>
</reference>
<sequence length="237" mass="26282">MKKNQMAKLGFTLFSAGLISANVMADDANLKATLEKMGATNVRISDSAIPHFKTASSNEGVVYISNDGHYVLNGQIQVLELKNGKVTDITHQSKMAELNALQNEMVTYPAKHEKYVVNIFMDITCHYCHLVHQRIKEYNDEGITLRFLAFPRGGMNTQTARQMEAIWTATDKVKALNDAENGELPKTLKAPNIVKKHYDLGIQFGVTGTPYMVTETGSVIGGYVEPKQLAKMLAEEK</sequence>
<evidence type="ECO:0000256" key="3">
    <source>
        <dbReference type="ARBA" id="ARBA00022729"/>
    </source>
</evidence>
<dbReference type="PANTHER" id="PTHR35272">
    <property type="entry name" value="THIOL:DISULFIDE INTERCHANGE PROTEIN DSBC-RELATED"/>
    <property type="match status" value="1"/>
</dbReference>
<keyword evidence="10" id="KW-0413">Isomerase</keyword>
<dbReference type="GO" id="GO:0016853">
    <property type="term" value="F:isomerase activity"/>
    <property type="evidence" value="ECO:0007669"/>
    <property type="project" value="UniProtKB-KW"/>
</dbReference>
<accession>A0A369ZCI6</accession>
<dbReference type="CDD" id="cd03020">
    <property type="entry name" value="DsbA_DsbC_DsbG"/>
    <property type="match status" value="1"/>
</dbReference>
<dbReference type="InterPro" id="IPR012336">
    <property type="entry name" value="Thioredoxin-like_fold"/>
</dbReference>
<evidence type="ECO:0000259" key="9">
    <source>
        <dbReference type="Pfam" id="PF13098"/>
    </source>
</evidence>
<dbReference type="RefSeq" id="WP_111312960.1">
    <property type="nucleotide sequence ID" value="NZ_QEQD01000005.1"/>
</dbReference>
<evidence type="ECO:0000256" key="6">
    <source>
        <dbReference type="ARBA" id="ARBA00023284"/>
    </source>
</evidence>
<dbReference type="Proteomes" id="UP000253999">
    <property type="component" value="Unassembled WGS sequence"/>
</dbReference>
<dbReference type="Pfam" id="PF13098">
    <property type="entry name" value="Thioredoxin_2"/>
    <property type="match status" value="1"/>
</dbReference>
<dbReference type="PANTHER" id="PTHR35272:SF3">
    <property type="entry name" value="THIOL:DISULFIDE INTERCHANGE PROTEIN DSBC"/>
    <property type="match status" value="1"/>
</dbReference>
<dbReference type="STRING" id="735.B0185_03670"/>
<dbReference type="NCBIfam" id="NF008129">
    <property type="entry name" value="PRK10877.1"/>
    <property type="match status" value="1"/>
</dbReference>
<dbReference type="EMBL" id="QEQD01000005">
    <property type="protein sequence ID" value="RDF03967.1"/>
    <property type="molecule type" value="Genomic_DNA"/>
</dbReference>
<dbReference type="SUPFAM" id="SSF52833">
    <property type="entry name" value="Thioredoxin-like"/>
    <property type="match status" value="1"/>
</dbReference>
<comment type="caution">
    <text evidence="10">The sequence shown here is derived from an EMBL/GenBank/DDBJ whole genome shotgun (WGS) entry which is preliminary data.</text>
</comment>
<feature type="chain" id="PRO_5016479859" description="Thiol:disulfide interchange protein" evidence="7">
    <location>
        <begin position="26"/>
        <end position="237"/>
    </location>
</feature>
<evidence type="ECO:0000256" key="4">
    <source>
        <dbReference type="ARBA" id="ARBA00022764"/>
    </source>
</evidence>
<evidence type="ECO:0000256" key="5">
    <source>
        <dbReference type="ARBA" id="ARBA00023157"/>
    </source>
</evidence>
<organism evidence="10 11">
    <name type="scientific">Haemophilus parahaemolyticus</name>
    <dbReference type="NCBI Taxonomy" id="735"/>
    <lineage>
        <taxon>Bacteria</taxon>
        <taxon>Pseudomonadati</taxon>
        <taxon>Pseudomonadota</taxon>
        <taxon>Gammaproteobacteria</taxon>
        <taxon>Pasteurellales</taxon>
        <taxon>Pasteurellaceae</taxon>
        <taxon>Haemophilus</taxon>
    </lineage>
</organism>
<dbReference type="InterPro" id="IPR018950">
    <property type="entry name" value="DiS-bond_isomerase_DsbC/G_N"/>
</dbReference>
<dbReference type="InterPro" id="IPR033954">
    <property type="entry name" value="DiS-bond_Isoase_DsbC/G"/>
</dbReference>
<evidence type="ECO:0000256" key="7">
    <source>
        <dbReference type="RuleBase" id="RU364038"/>
    </source>
</evidence>
<keyword evidence="4 7" id="KW-0574">Periplasm</keyword>
<feature type="domain" description="Thioredoxin-like fold" evidence="9">
    <location>
        <begin position="110"/>
        <end position="233"/>
    </location>
</feature>
<feature type="domain" description="Disulphide bond isomerase DsbC/G N-terminal" evidence="8">
    <location>
        <begin position="22"/>
        <end position="84"/>
    </location>
</feature>
<dbReference type="InterPro" id="IPR036249">
    <property type="entry name" value="Thioredoxin-like_sf"/>
</dbReference>
<dbReference type="Pfam" id="PF10411">
    <property type="entry name" value="DsbC_N"/>
    <property type="match status" value="1"/>
</dbReference>
<dbReference type="Gene3D" id="3.40.30.10">
    <property type="entry name" value="Glutaredoxin"/>
    <property type="match status" value="1"/>
</dbReference>
<keyword evidence="5" id="KW-1015">Disulfide bond</keyword>
<comment type="function">
    <text evidence="7">Required for disulfide bond formation in some periplasmic proteins. Acts by transferring its disulfide bond to other proteins and is reduced in the process.</text>
</comment>
<keyword evidence="6 7" id="KW-0676">Redox-active center</keyword>
<name>A0A369ZCI6_HAEPH</name>
<proteinExistence type="inferred from homology"/>
<dbReference type="GO" id="GO:0042597">
    <property type="term" value="C:periplasmic space"/>
    <property type="evidence" value="ECO:0007669"/>
    <property type="project" value="UniProtKB-SubCell"/>
</dbReference>
<evidence type="ECO:0000259" key="8">
    <source>
        <dbReference type="Pfam" id="PF10411"/>
    </source>
</evidence>
<comment type="similarity">
    <text evidence="2 7">Belongs to the thioredoxin family. DsbC subfamily.</text>
</comment>
<dbReference type="AlphaFoldDB" id="A0A369ZCI6"/>
<keyword evidence="3 7" id="KW-0732">Signal</keyword>
<protein>
    <recommendedName>
        <fullName evidence="7">Thiol:disulfide interchange protein</fullName>
    </recommendedName>
</protein>